<feature type="domain" description="GHMP kinase N-terminal" evidence="4">
    <location>
        <begin position="92"/>
        <end position="160"/>
    </location>
</feature>
<dbReference type="EMBL" id="FNAX01000006">
    <property type="protein sequence ID" value="SDF21094.1"/>
    <property type="molecule type" value="Genomic_DNA"/>
</dbReference>
<evidence type="ECO:0000259" key="4">
    <source>
        <dbReference type="Pfam" id="PF00288"/>
    </source>
</evidence>
<dbReference type="Proteomes" id="UP000198614">
    <property type="component" value="Unassembled WGS sequence"/>
</dbReference>
<protein>
    <submittedName>
        <fullName evidence="5">D-glycero-alpha-D-manno-heptose-7-phosphate kinase</fullName>
    </submittedName>
</protein>
<keyword evidence="2 5" id="KW-0808">Transferase</keyword>
<dbReference type="OrthoDB" id="9812992at2"/>
<dbReference type="GO" id="GO:0005524">
    <property type="term" value="F:ATP binding"/>
    <property type="evidence" value="ECO:0007669"/>
    <property type="project" value="UniProtKB-KW"/>
</dbReference>
<dbReference type="InterPro" id="IPR001174">
    <property type="entry name" value="HddA/FKP"/>
</dbReference>
<name>A0A1G7J8H7_9ACTN</name>
<evidence type="ECO:0000256" key="2">
    <source>
        <dbReference type="ARBA" id="ARBA00022777"/>
    </source>
</evidence>
<proteinExistence type="predicted"/>
<evidence type="ECO:0000256" key="1">
    <source>
        <dbReference type="ARBA" id="ARBA00022741"/>
    </source>
</evidence>
<dbReference type="PRINTS" id="PR00960">
    <property type="entry name" value="LMBPPROTEIN"/>
</dbReference>
<dbReference type="InterPro" id="IPR006204">
    <property type="entry name" value="GHMP_kinase_N_dom"/>
</dbReference>
<dbReference type="GO" id="GO:0016301">
    <property type="term" value="F:kinase activity"/>
    <property type="evidence" value="ECO:0007669"/>
    <property type="project" value="UniProtKB-KW"/>
</dbReference>
<keyword evidence="3" id="KW-0067">ATP-binding</keyword>
<evidence type="ECO:0000313" key="6">
    <source>
        <dbReference type="Proteomes" id="UP000198614"/>
    </source>
</evidence>
<keyword evidence="2 5" id="KW-0418">Kinase</keyword>
<accession>A0A1G7J8H7</accession>
<dbReference type="InterPro" id="IPR020568">
    <property type="entry name" value="Ribosomal_Su5_D2-typ_SF"/>
</dbReference>
<gene>
    <name evidence="5" type="ORF">SAMN05216260_106324</name>
</gene>
<dbReference type="SUPFAM" id="SSF55060">
    <property type="entry name" value="GHMP Kinase, C-terminal domain"/>
    <property type="match status" value="1"/>
</dbReference>
<reference evidence="5 6" key="1">
    <citation type="submission" date="2016-10" db="EMBL/GenBank/DDBJ databases">
        <authorList>
            <person name="de Groot N.N."/>
        </authorList>
    </citation>
    <scope>NUCLEOTIDE SEQUENCE [LARGE SCALE GENOMIC DNA]</scope>
    <source>
        <strain evidence="5 6">CGMCC 4.1859</strain>
    </source>
</reference>
<organism evidence="5 6">
    <name type="scientific">Streptomyces griseoaurantiacus</name>
    <dbReference type="NCBI Taxonomy" id="68213"/>
    <lineage>
        <taxon>Bacteria</taxon>
        <taxon>Bacillati</taxon>
        <taxon>Actinomycetota</taxon>
        <taxon>Actinomycetes</taxon>
        <taxon>Kitasatosporales</taxon>
        <taxon>Streptomycetaceae</taxon>
        <taxon>Streptomyces</taxon>
        <taxon>Streptomyces aurantiacus group</taxon>
    </lineage>
</organism>
<evidence type="ECO:0000256" key="3">
    <source>
        <dbReference type="ARBA" id="ARBA00022840"/>
    </source>
</evidence>
<evidence type="ECO:0000313" key="5">
    <source>
        <dbReference type="EMBL" id="SDF21094.1"/>
    </source>
</evidence>
<dbReference type="SUPFAM" id="SSF54211">
    <property type="entry name" value="Ribosomal protein S5 domain 2-like"/>
    <property type="match status" value="1"/>
</dbReference>
<dbReference type="AlphaFoldDB" id="A0A1G7J8H7"/>
<dbReference type="InterPro" id="IPR036554">
    <property type="entry name" value="GHMP_kinase_C_sf"/>
</dbReference>
<keyword evidence="1" id="KW-0547">Nucleotide-binding</keyword>
<dbReference type="Pfam" id="PF00288">
    <property type="entry name" value="GHMP_kinases_N"/>
    <property type="match status" value="1"/>
</dbReference>
<sequence>MTTVRSSAPMRISIAGGGTDLPEYYRHGPTTVVAAALPLRVHVSVADRPARALAELNATGTPWHYLLPPADAARHPYPAAAAVVLGLRSLPSIAVGSLVPPGSGLGGSGAYSVALVDALARWSGRSLPPHRTASLAFRLEREVLGRTIGQQDAWAAALGGAQRLRFEPDGSVTATPSRALSSALARLIDNGLLLYRVPGTRDASRVLSRAPEVTPEHHRQATAAAALTEEAFLSGDIAVVGAALRAHWARKIAANPATDHPVCRRIGEARDADGIAGFKLIGAGGGGHVLIAADTPRSDRARAFLDGLGLTRVPLQISQQGLDSTWSTAELGRCEGDTCASA</sequence>
<dbReference type="Gene3D" id="3.30.230.120">
    <property type="match status" value="1"/>
</dbReference>